<feature type="region of interest" description="Disordered" evidence="1">
    <location>
        <begin position="1"/>
        <end position="23"/>
    </location>
</feature>
<gene>
    <name evidence="2" type="ORF">MTR67_046464</name>
</gene>
<accession>A0AAF0UWJ8</accession>
<feature type="compositionally biased region" description="Basic and acidic residues" evidence="1">
    <location>
        <begin position="8"/>
        <end position="23"/>
    </location>
</feature>
<keyword evidence="3" id="KW-1185">Reference proteome</keyword>
<sequence>MLLSSSRDSWRSSSEKYNHDGKDEGALVNDVEVRMIIPLAPVITAKEERELVSAPPFYPYKHERLDNGFVYLIKQLDGQNGKDGAIKLKHCQGKGFCETDAMKYCGSELKLLVLKELLIRSATP</sequence>
<evidence type="ECO:0000313" key="3">
    <source>
        <dbReference type="Proteomes" id="UP001234989"/>
    </source>
</evidence>
<evidence type="ECO:0000313" key="2">
    <source>
        <dbReference type="EMBL" id="WMV53079.1"/>
    </source>
</evidence>
<proteinExistence type="predicted"/>
<organism evidence="2 3">
    <name type="scientific">Solanum verrucosum</name>
    <dbReference type="NCBI Taxonomy" id="315347"/>
    <lineage>
        <taxon>Eukaryota</taxon>
        <taxon>Viridiplantae</taxon>
        <taxon>Streptophyta</taxon>
        <taxon>Embryophyta</taxon>
        <taxon>Tracheophyta</taxon>
        <taxon>Spermatophyta</taxon>
        <taxon>Magnoliopsida</taxon>
        <taxon>eudicotyledons</taxon>
        <taxon>Gunneridae</taxon>
        <taxon>Pentapetalae</taxon>
        <taxon>asterids</taxon>
        <taxon>lamiids</taxon>
        <taxon>Solanales</taxon>
        <taxon>Solanaceae</taxon>
        <taxon>Solanoideae</taxon>
        <taxon>Solaneae</taxon>
        <taxon>Solanum</taxon>
    </lineage>
</organism>
<name>A0AAF0UWJ8_SOLVR</name>
<evidence type="ECO:0000256" key="1">
    <source>
        <dbReference type="SAM" id="MobiDB-lite"/>
    </source>
</evidence>
<dbReference type="Proteomes" id="UP001234989">
    <property type="component" value="Chromosome 11"/>
</dbReference>
<reference evidence="2" key="1">
    <citation type="submission" date="2023-08" db="EMBL/GenBank/DDBJ databases">
        <title>A de novo genome assembly of Solanum verrucosum Schlechtendal, a Mexican diploid species geographically isolated from the other diploid A-genome species in potato relatives.</title>
        <authorList>
            <person name="Hosaka K."/>
        </authorList>
    </citation>
    <scope>NUCLEOTIDE SEQUENCE</scope>
    <source>
        <tissue evidence="2">Young leaves</tissue>
    </source>
</reference>
<dbReference type="AlphaFoldDB" id="A0AAF0UWJ8"/>
<dbReference type="EMBL" id="CP133622">
    <property type="protein sequence ID" value="WMV53079.1"/>
    <property type="molecule type" value="Genomic_DNA"/>
</dbReference>
<protein>
    <submittedName>
        <fullName evidence="2">Uncharacterized protein</fullName>
    </submittedName>
</protein>